<reference evidence="7" key="1">
    <citation type="submission" date="2020-10" db="EMBL/GenBank/DDBJ databases">
        <authorList>
            <person name="Gilroy R."/>
        </authorList>
    </citation>
    <scope>NUCLEOTIDE SEQUENCE</scope>
    <source>
        <strain evidence="7">CHK195-11698</strain>
    </source>
</reference>
<dbReference type="GO" id="GO:0006450">
    <property type="term" value="P:regulation of translational fidelity"/>
    <property type="evidence" value="ECO:0007669"/>
    <property type="project" value="InterPro"/>
</dbReference>
<dbReference type="EC" id="6.3.5.-" evidence="6"/>
<evidence type="ECO:0000256" key="5">
    <source>
        <dbReference type="ARBA" id="ARBA00047913"/>
    </source>
</evidence>
<dbReference type="NCBIfam" id="TIGR00135">
    <property type="entry name" value="gatC"/>
    <property type="match status" value="1"/>
</dbReference>
<protein>
    <recommendedName>
        <fullName evidence="6">Aspartyl/glutamyl-tRNA(Asn/Gln) amidotransferase subunit C</fullName>
        <shortName evidence="6">Asp/Glu-ADT subunit C</shortName>
        <ecNumber evidence="6">6.3.5.-</ecNumber>
    </recommendedName>
</protein>
<comment type="function">
    <text evidence="3 6">Allows the formation of correctly charged Asn-tRNA(Asn) or Gln-tRNA(Gln) through the transamidation of misacylated Asp-tRNA(Asn) or Glu-tRNA(Gln) in organisms which lack either or both of asparaginyl-tRNA or glutaminyl-tRNA synthetases. The reaction takes place in the presence of glutamine and ATP through an activated phospho-Asp-tRNA(Asn) or phospho-Glu-tRNA(Gln).</text>
</comment>
<evidence type="ECO:0000256" key="6">
    <source>
        <dbReference type="HAMAP-Rule" id="MF_00122"/>
    </source>
</evidence>
<evidence type="ECO:0000256" key="1">
    <source>
        <dbReference type="ARBA" id="ARBA00010757"/>
    </source>
</evidence>
<dbReference type="InterPro" id="IPR036113">
    <property type="entry name" value="Asp/Glu-ADT_sf_sub_c"/>
</dbReference>
<dbReference type="AlphaFoldDB" id="A0A9D1HN16"/>
<comment type="catalytic activity">
    <reaction evidence="5 6">
        <text>L-glutamyl-tRNA(Gln) + L-glutamine + ATP + H2O = L-glutaminyl-tRNA(Gln) + L-glutamate + ADP + phosphate + H(+)</text>
        <dbReference type="Rhea" id="RHEA:17521"/>
        <dbReference type="Rhea" id="RHEA-COMP:9681"/>
        <dbReference type="Rhea" id="RHEA-COMP:9684"/>
        <dbReference type="ChEBI" id="CHEBI:15377"/>
        <dbReference type="ChEBI" id="CHEBI:15378"/>
        <dbReference type="ChEBI" id="CHEBI:29985"/>
        <dbReference type="ChEBI" id="CHEBI:30616"/>
        <dbReference type="ChEBI" id="CHEBI:43474"/>
        <dbReference type="ChEBI" id="CHEBI:58359"/>
        <dbReference type="ChEBI" id="CHEBI:78520"/>
        <dbReference type="ChEBI" id="CHEBI:78521"/>
        <dbReference type="ChEBI" id="CHEBI:456216"/>
    </reaction>
</comment>
<proteinExistence type="inferred from homology"/>
<dbReference type="GO" id="GO:0070681">
    <property type="term" value="P:glutaminyl-tRNAGln biosynthesis via transamidation"/>
    <property type="evidence" value="ECO:0007669"/>
    <property type="project" value="TreeGrafter"/>
</dbReference>
<dbReference type="InterPro" id="IPR003837">
    <property type="entry name" value="GatC"/>
</dbReference>
<dbReference type="GO" id="GO:0050567">
    <property type="term" value="F:glutaminyl-tRNA synthase (glutamine-hydrolyzing) activity"/>
    <property type="evidence" value="ECO:0007669"/>
    <property type="project" value="UniProtKB-UniRule"/>
</dbReference>
<evidence type="ECO:0000256" key="2">
    <source>
        <dbReference type="ARBA" id="ARBA00011123"/>
    </source>
</evidence>
<dbReference type="Proteomes" id="UP000824175">
    <property type="component" value="Unassembled WGS sequence"/>
</dbReference>
<keyword evidence="6" id="KW-0648">Protein biosynthesis</keyword>
<reference evidence="7" key="2">
    <citation type="journal article" date="2021" name="PeerJ">
        <title>Extensive microbial diversity within the chicken gut microbiome revealed by metagenomics and culture.</title>
        <authorList>
            <person name="Gilroy R."/>
            <person name="Ravi A."/>
            <person name="Getino M."/>
            <person name="Pursley I."/>
            <person name="Horton D.L."/>
            <person name="Alikhan N.F."/>
            <person name="Baker D."/>
            <person name="Gharbi K."/>
            <person name="Hall N."/>
            <person name="Watson M."/>
            <person name="Adriaenssens E.M."/>
            <person name="Foster-Nyarko E."/>
            <person name="Jarju S."/>
            <person name="Secka A."/>
            <person name="Antonio M."/>
            <person name="Oren A."/>
            <person name="Chaudhuri R.R."/>
            <person name="La Ragione R."/>
            <person name="Hildebrand F."/>
            <person name="Pallen M.J."/>
        </authorList>
    </citation>
    <scope>NUCLEOTIDE SEQUENCE</scope>
    <source>
        <strain evidence="7">CHK195-11698</strain>
    </source>
</reference>
<evidence type="ECO:0000313" key="7">
    <source>
        <dbReference type="EMBL" id="HIU13545.1"/>
    </source>
</evidence>
<dbReference type="PANTHER" id="PTHR15004">
    <property type="entry name" value="GLUTAMYL-TRNA(GLN) AMIDOTRANSFERASE SUBUNIT C, MITOCHONDRIAL"/>
    <property type="match status" value="1"/>
</dbReference>
<dbReference type="GO" id="GO:0006412">
    <property type="term" value="P:translation"/>
    <property type="evidence" value="ECO:0007669"/>
    <property type="project" value="UniProtKB-UniRule"/>
</dbReference>
<comment type="catalytic activity">
    <reaction evidence="4 6">
        <text>L-aspartyl-tRNA(Asn) + L-glutamine + ATP + H2O = L-asparaginyl-tRNA(Asn) + L-glutamate + ADP + phosphate + 2 H(+)</text>
        <dbReference type="Rhea" id="RHEA:14513"/>
        <dbReference type="Rhea" id="RHEA-COMP:9674"/>
        <dbReference type="Rhea" id="RHEA-COMP:9677"/>
        <dbReference type="ChEBI" id="CHEBI:15377"/>
        <dbReference type="ChEBI" id="CHEBI:15378"/>
        <dbReference type="ChEBI" id="CHEBI:29985"/>
        <dbReference type="ChEBI" id="CHEBI:30616"/>
        <dbReference type="ChEBI" id="CHEBI:43474"/>
        <dbReference type="ChEBI" id="CHEBI:58359"/>
        <dbReference type="ChEBI" id="CHEBI:78515"/>
        <dbReference type="ChEBI" id="CHEBI:78516"/>
        <dbReference type="ChEBI" id="CHEBI:456216"/>
    </reaction>
</comment>
<evidence type="ECO:0000256" key="3">
    <source>
        <dbReference type="ARBA" id="ARBA00024799"/>
    </source>
</evidence>
<evidence type="ECO:0000313" key="8">
    <source>
        <dbReference type="Proteomes" id="UP000824175"/>
    </source>
</evidence>
<dbReference type="SUPFAM" id="SSF141000">
    <property type="entry name" value="Glu-tRNAGln amidotransferase C subunit"/>
    <property type="match status" value="1"/>
</dbReference>
<evidence type="ECO:0000256" key="4">
    <source>
        <dbReference type="ARBA" id="ARBA00047380"/>
    </source>
</evidence>
<gene>
    <name evidence="6 7" type="primary">gatC</name>
    <name evidence="7" type="ORF">IAD15_05695</name>
</gene>
<comment type="caution">
    <text evidence="7">The sequence shown here is derived from an EMBL/GenBank/DDBJ whole genome shotgun (WGS) entry which is preliminary data.</text>
</comment>
<name>A0A9D1HN16_9FIRM</name>
<dbReference type="HAMAP" id="MF_00122">
    <property type="entry name" value="GatC"/>
    <property type="match status" value="1"/>
</dbReference>
<organism evidence="7 8">
    <name type="scientific">Candidatus Fimiplasma intestinipullorum</name>
    <dbReference type="NCBI Taxonomy" id="2840825"/>
    <lineage>
        <taxon>Bacteria</taxon>
        <taxon>Bacillati</taxon>
        <taxon>Bacillota</taxon>
        <taxon>Clostridia</taxon>
        <taxon>Eubacteriales</taxon>
        <taxon>Candidatus Fimiplasma</taxon>
    </lineage>
</organism>
<dbReference type="PANTHER" id="PTHR15004:SF0">
    <property type="entry name" value="GLUTAMYL-TRNA(GLN) AMIDOTRANSFERASE SUBUNIT C, MITOCHONDRIAL"/>
    <property type="match status" value="1"/>
</dbReference>
<keyword evidence="6" id="KW-0547">Nucleotide-binding</keyword>
<dbReference type="GO" id="GO:0005524">
    <property type="term" value="F:ATP binding"/>
    <property type="evidence" value="ECO:0007669"/>
    <property type="project" value="UniProtKB-KW"/>
</dbReference>
<dbReference type="Pfam" id="PF02686">
    <property type="entry name" value="GatC"/>
    <property type="match status" value="1"/>
</dbReference>
<dbReference type="EMBL" id="DVMJ01000051">
    <property type="protein sequence ID" value="HIU13545.1"/>
    <property type="molecule type" value="Genomic_DNA"/>
</dbReference>
<accession>A0A9D1HN16</accession>
<keyword evidence="6" id="KW-0436">Ligase</keyword>
<sequence length="96" mass="11028">MEDLNEKLKKLALKTMFRLSDEEMPAMLEEYDVFMHHVQALEAIDTSDVEPLCFPYEIETTYLREDEPTDVVDVKTVLANGPDVVEDQIRVPKVVG</sequence>
<comment type="subunit">
    <text evidence="2 6">Heterotrimer of A, B and C subunits.</text>
</comment>
<comment type="similarity">
    <text evidence="1 6">Belongs to the GatC family.</text>
</comment>
<keyword evidence="6" id="KW-0067">ATP-binding</keyword>